<protein>
    <submittedName>
        <fullName evidence="2">Putative capsid and scaffold protein</fullName>
    </submittedName>
</protein>
<proteinExistence type="predicted"/>
<organism evidence="2 3">
    <name type="scientific">Aeromonas phage LAh10</name>
    <dbReference type="NCBI Taxonomy" id="2591025"/>
    <lineage>
        <taxon>Viruses</taxon>
        <taxon>Duplodnaviria</taxon>
        <taxon>Heunggongvirae</taxon>
        <taxon>Uroviricota</taxon>
        <taxon>Caudoviricetes</taxon>
        <taxon>Chimalliviridae</taxon>
        <taxon>Ludhianavirus</taxon>
        <taxon>Ludhianavirus LAh10</taxon>
    </lineage>
</organism>
<dbReference type="Proteomes" id="UP000318420">
    <property type="component" value="Segment"/>
</dbReference>
<name>A0A514A1B5_9CAUD</name>
<dbReference type="InterPro" id="IPR057920">
    <property type="entry name" value="PhiKZ_MCP"/>
</dbReference>
<gene>
    <name evidence="2" type="ORF">LAh10_33</name>
</gene>
<evidence type="ECO:0000313" key="3">
    <source>
        <dbReference type="Proteomes" id="UP000318420"/>
    </source>
</evidence>
<sequence length="722" mass="78680">MSIAFTTRGGQSGAALKAIINNVSGMTMGQDDVWAGIAGTESLSTAVKAQLPEVGFNQKSAMGSVVDSINDGSFNQRLSQMAQEVRNMNGFETFSHSLEQGDAARQKAATIDLNARANRQWAGAEALYKTVVVGYKEEGISLPIDVAGVGAYNTSGNMNESWEDLRPIASVLADSKFNPGDDLKLVPVLPEDPKNANAAAFVDPTVWTPWDVVYDTNDLLRREAHKTNYLKPSKIQNLLNLCRAPGATPFEQNDEIESNSIRLEDVLVTLKTAGGEDVLNLHTGNMSGNTMRPSNSTTSDEKRQMSFIITGENIKNFLDKDEKPTELFKGLTDLGYSVHLGFDIVATYQRATKAWTPTISGVSIAYLISKDGEKVIPGTPGMPEATQALIDALKFEGDITGLHMTMNHNNVNRSRYGTTVVYGTVNKFYNVQRRTPISVKYPMNDQDNNADILARLVKDMNTMVTRNMTHDAFKAANKHFDYVYANHGAKIVNINDDSSAVMPGQHFLTTTGIKGSMDLIKEVSTLDSKDTRENISEALVSKLWDVITAMRVSSNTAALKELDGRDESYTVVAHSSLAPFLLTQGDYRTFGANIKFNIVETNVDSEIGRMWVVPTSLTTDNEIDLFGGIGICVAKDLLVVEGQVQQSDRQYRMIITQPAYQHHSLCPVIGLVEVADMDKLLGDEGLITAVNKHLAKISGSIETTGTGTGTTTGKELPIVKVP</sequence>
<dbReference type="Pfam" id="PF25620">
    <property type="entry name" value="PhiKZ_MCP"/>
    <property type="match status" value="1"/>
</dbReference>
<dbReference type="EMBL" id="MK838116">
    <property type="protein sequence ID" value="QDH47025.1"/>
    <property type="molecule type" value="Genomic_DNA"/>
</dbReference>
<evidence type="ECO:0000256" key="1">
    <source>
        <dbReference type="SAM" id="MobiDB-lite"/>
    </source>
</evidence>
<feature type="compositionally biased region" description="Polar residues" evidence="1">
    <location>
        <begin position="282"/>
        <end position="298"/>
    </location>
</feature>
<feature type="region of interest" description="Disordered" evidence="1">
    <location>
        <begin position="280"/>
        <end position="301"/>
    </location>
</feature>
<accession>A0A514A1B5</accession>
<reference evidence="2 3" key="1">
    <citation type="submission" date="2019-04" db="EMBL/GenBank/DDBJ databases">
        <title>Novel bacteriophages capable of disrupting biofilms from clinical strains of Aeromonas hydrophila with intrinsic antibiotic resistance.</title>
        <authorList>
            <person name="Kabwe M."/>
            <person name="Brown T.L."/>
            <person name="Speirs L."/>
            <person name="Ku H."/>
            <person name="Leach M."/>
            <person name="Chan H.T."/>
            <person name="Petrovski S."/>
            <person name="Lock P."/>
            <person name="Tucci J."/>
        </authorList>
    </citation>
    <scope>NUCLEOTIDE SEQUENCE [LARGE SCALE GENOMIC DNA]</scope>
</reference>
<keyword evidence="3" id="KW-1185">Reference proteome</keyword>
<evidence type="ECO:0000313" key="2">
    <source>
        <dbReference type="EMBL" id="QDH47025.1"/>
    </source>
</evidence>